<dbReference type="OrthoDB" id="6131345at2759"/>
<dbReference type="SUPFAM" id="SSF48652">
    <property type="entry name" value="Tetraspanin"/>
    <property type="match status" value="1"/>
</dbReference>
<organism evidence="8">
    <name type="scientific">Echinostoma caproni</name>
    <dbReference type="NCBI Taxonomy" id="27848"/>
    <lineage>
        <taxon>Eukaryota</taxon>
        <taxon>Metazoa</taxon>
        <taxon>Spiralia</taxon>
        <taxon>Lophotrochozoa</taxon>
        <taxon>Platyhelminthes</taxon>
        <taxon>Trematoda</taxon>
        <taxon>Digenea</taxon>
        <taxon>Plagiorchiida</taxon>
        <taxon>Echinostomata</taxon>
        <taxon>Echinostomatoidea</taxon>
        <taxon>Echinostomatidae</taxon>
        <taxon>Echinostoma</taxon>
    </lineage>
</organism>
<dbReference type="EMBL" id="UZAN01041479">
    <property type="protein sequence ID" value="VDP73139.1"/>
    <property type="molecule type" value="Genomic_DNA"/>
</dbReference>
<evidence type="ECO:0000256" key="1">
    <source>
        <dbReference type="ARBA" id="ARBA00004141"/>
    </source>
</evidence>
<keyword evidence="2 5" id="KW-0812">Transmembrane</keyword>
<feature type="transmembrane region" description="Helical" evidence="5">
    <location>
        <begin position="107"/>
        <end position="130"/>
    </location>
</feature>
<evidence type="ECO:0000256" key="3">
    <source>
        <dbReference type="ARBA" id="ARBA00022989"/>
    </source>
</evidence>
<dbReference type="CDD" id="cd03156">
    <property type="entry name" value="uroplakin_I_like_LEL"/>
    <property type="match status" value="1"/>
</dbReference>
<evidence type="ECO:0000313" key="8">
    <source>
        <dbReference type="WBParaSite" id="ECPE_0000463101-mRNA-1"/>
    </source>
</evidence>
<dbReference type="PANTHER" id="PTHR19282">
    <property type="entry name" value="TETRASPANIN"/>
    <property type="match status" value="1"/>
</dbReference>
<reference evidence="8" key="1">
    <citation type="submission" date="2016-06" db="UniProtKB">
        <authorList>
            <consortium name="WormBaseParasite"/>
        </authorList>
    </citation>
    <scope>IDENTIFICATION</scope>
</reference>
<dbReference type="InterPro" id="IPR008952">
    <property type="entry name" value="Tetraspanin_EC2_sf"/>
</dbReference>
<evidence type="ECO:0000256" key="5">
    <source>
        <dbReference type="SAM" id="Phobius"/>
    </source>
</evidence>
<accession>A0A183ACD4</accession>
<evidence type="ECO:0000313" key="7">
    <source>
        <dbReference type="Proteomes" id="UP000272942"/>
    </source>
</evidence>
<evidence type="ECO:0000256" key="4">
    <source>
        <dbReference type="ARBA" id="ARBA00023136"/>
    </source>
</evidence>
<dbReference type="Gene3D" id="1.10.1450.10">
    <property type="entry name" value="Tetraspanin"/>
    <property type="match status" value="1"/>
</dbReference>
<dbReference type="WBParaSite" id="ECPE_0000463101-mRNA-1">
    <property type="protein sequence ID" value="ECPE_0000463101-mRNA-1"/>
    <property type="gene ID" value="ECPE_0000463101"/>
</dbReference>
<comment type="subcellular location">
    <subcellularLocation>
        <location evidence="1">Membrane</location>
        <topology evidence="1">Multi-pass membrane protein</topology>
    </subcellularLocation>
</comment>
<dbReference type="AlphaFoldDB" id="A0A183ACD4"/>
<feature type="transmembrane region" description="Helical" evidence="5">
    <location>
        <begin position="9"/>
        <end position="33"/>
    </location>
</feature>
<reference evidence="6 7" key="2">
    <citation type="submission" date="2018-11" db="EMBL/GenBank/DDBJ databases">
        <authorList>
            <consortium name="Pathogen Informatics"/>
        </authorList>
    </citation>
    <scope>NUCLEOTIDE SEQUENCE [LARGE SCALE GENOMIC DNA]</scope>
    <source>
        <strain evidence="6 7">Egypt</strain>
    </source>
</reference>
<dbReference type="PANTHER" id="PTHR19282:SF544">
    <property type="entry name" value="TETRASPANIN"/>
    <property type="match status" value="1"/>
</dbReference>
<gene>
    <name evidence="6" type="ORF">ECPE_LOCUS4619</name>
</gene>
<feature type="transmembrane region" description="Helical" evidence="5">
    <location>
        <begin position="247"/>
        <end position="270"/>
    </location>
</feature>
<dbReference type="Pfam" id="PF00335">
    <property type="entry name" value="Tetraspanin"/>
    <property type="match status" value="1"/>
</dbReference>
<evidence type="ECO:0000313" key="6">
    <source>
        <dbReference type="EMBL" id="VDP73139.1"/>
    </source>
</evidence>
<proteinExistence type="predicted"/>
<evidence type="ECO:0000256" key="2">
    <source>
        <dbReference type="ARBA" id="ARBA00022692"/>
    </source>
</evidence>
<dbReference type="Proteomes" id="UP000272942">
    <property type="component" value="Unassembled WGS sequence"/>
</dbReference>
<name>A0A183ACD4_9TREM</name>
<feature type="transmembrane region" description="Helical" evidence="5">
    <location>
        <begin position="70"/>
        <end position="95"/>
    </location>
</feature>
<keyword evidence="4 5" id="KW-0472">Membrane</keyword>
<sequence length="273" mass="29262">MLCNLPCRIVLVVINSITFIVGIALLAVGAILIWGKDALSSILSSFVTPLLKVINVGADATQITELLSRILGTTAPFGMTLLCLGAACAILSVIGYCGACCNYKIVLYLYAGLIGVLAAAVIIIVIIYFARRDALGEFAVQMFAKSVSAYVSMASSTADSLIVGLLQPPLQCCGVDGPTDFVNMSKSDVYNGQTYNNLQFPVPCCMMNDKYVITGANCPNMFTTDNSNINQPCREPLKAFFLKYMNYLAYGLIATFGVLVSVVFLVPFYLAVL</sequence>
<keyword evidence="3 5" id="KW-1133">Transmembrane helix</keyword>
<protein>
    <submittedName>
        <fullName evidence="8">Tetraspanin</fullName>
    </submittedName>
</protein>
<dbReference type="InterPro" id="IPR018499">
    <property type="entry name" value="Tetraspanin/Peripherin"/>
</dbReference>
<dbReference type="GO" id="GO:0005886">
    <property type="term" value="C:plasma membrane"/>
    <property type="evidence" value="ECO:0007669"/>
    <property type="project" value="TreeGrafter"/>
</dbReference>
<keyword evidence="7" id="KW-1185">Reference proteome</keyword>